<evidence type="ECO:0000256" key="2">
    <source>
        <dbReference type="ARBA" id="ARBA00006523"/>
    </source>
</evidence>
<feature type="transmembrane region" description="Helical" evidence="10">
    <location>
        <begin position="328"/>
        <end position="346"/>
    </location>
</feature>
<gene>
    <name evidence="12" type="ORF">DT076_02035</name>
</gene>
<dbReference type="PANTHER" id="PTHR23535:SF2">
    <property type="entry name" value="SUGAR EFFLUX TRANSPORTER A-RELATED"/>
    <property type="match status" value="1"/>
</dbReference>
<name>A0A367YZG3_9ACTN</name>
<feature type="transmembrane region" description="Helical" evidence="10">
    <location>
        <begin position="272"/>
        <end position="289"/>
    </location>
</feature>
<dbReference type="AlphaFoldDB" id="A0A367YZG3"/>
<dbReference type="GO" id="GO:0005886">
    <property type="term" value="C:plasma membrane"/>
    <property type="evidence" value="ECO:0007669"/>
    <property type="project" value="UniProtKB-SubCell"/>
</dbReference>
<feature type="transmembrane region" description="Helical" evidence="10">
    <location>
        <begin position="112"/>
        <end position="131"/>
    </location>
</feature>
<keyword evidence="8 10" id="KW-0472">Membrane</keyword>
<comment type="similarity">
    <text evidence="2">Belongs to the major facilitator superfamily. Set transporter family.</text>
</comment>
<feature type="transmembrane region" description="Helical" evidence="10">
    <location>
        <begin position="366"/>
        <end position="386"/>
    </location>
</feature>
<feature type="transmembrane region" description="Helical" evidence="10">
    <location>
        <begin position="487"/>
        <end position="507"/>
    </location>
</feature>
<keyword evidence="4" id="KW-1003">Cell membrane</keyword>
<evidence type="ECO:0000256" key="8">
    <source>
        <dbReference type="ARBA" id="ARBA00023136"/>
    </source>
</evidence>
<evidence type="ECO:0000313" key="12">
    <source>
        <dbReference type="EMBL" id="RCK71250.1"/>
    </source>
</evidence>
<evidence type="ECO:0000256" key="7">
    <source>
        <dbReference type="ARBA" id="ARBA00022989"/>
    </source>
</evidence>
<feature type="transmembrane region" description="Helical" evidence="10">
    <location>
        <begin position="177"/>
        <end position="194"/>
    </location>
</feature>
<keyword evidence="3" id="KW-0813">Transport</keyword>
<evidence type="ECO:0000259" key="11">
    <source>
        <dbReference type="PROSITE" id="PS50850"/>
    </source>
</evidence>
<feature type="transmembrane region" description="Helical" evidence="10">
    <location>
        <begin position="246"/>
        <end position="266"/>
    </location>
</feature>
<comment type="subcellular location">
    <subcellularLocation>
        <location evidence="1">Cell membrane</location>
        <topology evidence="1">Multi-pass membrane protein</topology>
    </subcellularLocation>
</comment>
<evidence type="ECO:0000313" key="13">
    <source>
        <dbReference type="Proteomes" id="UP000252770"/>
    </source>
</evidence>
<evidence type="ECO:0000256" key="4">
    <source>
        <dbReference type="ARBA" id="ARBA00022475"/>
    </source>
</evidence>
<dbReference type="GO" id="GO:0022857">
    <property type="term" value="F:transmembrane transporter activity"/>
    <property type="evidence" value="ECO:0007669"/>
    <property type="project" value="InterPro"/>
</dbReference>
<feature type="transmembrane region" description="Helical" evidence="10">
    <location>
        <begin position="456"/>
        <end position="481"/>
    </location>
</feature>
<feature type="transmembrane region" description="Helical" evidence="10">
    <location>
        <begin position="200"/>
        <end position="225"/>
    </location>
</feature>
<feature type="transmembrane region" description="Helical" evidence="10">
    <location>
        <begin position="151"/>
        <end position="170"/>
    </location>
</feature>
<dbReference type="Gene3D" id="1.20.1250.20">
    <property type="entry name" value="MFS general substrate transporter like domains"/>
    <property type="match status" value="2"/>
</dbReference>
<dbReference type="InterPro" id="IPR036259">
    <property type="entry name" value="MFS_trans_sf"/>
</dbReference>
<accession>A0A367YZG3</accession>
<organism evidence="12 13">
    <name type="scientific">Desertihabitans brevis</name>
    <dbReference type="NCBI Taxonomy" id="2268447"/>
    <lineage>
        <taxon>Bacteria</taxon>
        <taxon>Bacillati</taxon>
        <taxon>Actinomycetota</taxon>
        <taxon>Actinomycetes</taxon>
        <taxon>Propionibacteriales</taxon>
        <taxon>Propionibacteriaceae</taxon>
        <taxon>Desertihabitans</taxon>
    </lineage>
</organism>
<dbReference type="PROSITE" id="PS50850">
    <property type="entry name" value="MFS"/>
    <property type="match status" value="1"/>
</dbReference>
<feature type="transmembrane region" description="Helical" evidence="10">
    <location>
        <begin position="398"/>
        <end position="415"/>
    </location>
</feature>
<evidence type="ECO:0000256" key="9">
    <source>
        <dbReference type="SAM" id="MobiDB-lite"/>
    </source>
</evidence>
<feature type="region of interest" description="Disordered" evidence="9">
    <location>
        <begin position="300"/>
        <end position="321"/>
    </location>
</feature>
<protein>
    <submittedName>
        <fullName evidence="12">MFS transporter</fullName>
    </submittedName>
</protein>
<keyword evidence="5" id="KW-0762">Sugar transport</keyword>
<feature type="domain" description="Major facilitator superfamily (MFS) profile" evidence="11">
    <location>
        <begin position="112"/>
        <end position="509"/>
    </location>
</feature>
<reference evidence="12 13" key="1">
    <citation type="submission" date="2018-07" db="EMBL/GenBank/DDBJ databases">
        <title>Desertimonas flava gen. nov. sp. nov.</title>
        <authorList>
            <person name="Liu S."/>
        </authorList>
    </citation>
    <scope>NUCLEOTIDE SEQUENCE [LARGE SCALE GENOMIC DNA]</scope>
    <source>
        <strain evidence="12 13">16Sb5-5</strain>
    </source>
</reference>
<dbReference type="PANTHER" id="PTHR23535">
    <property type="entry name" value="SUGAR EFFLUX TRANSPORTER A-RELATED"/>
    <property type="match status" value="1"/>
</dbReference>
<dbReference type="InterPro" id="IPR020846">
    <property type="entry name" value="MFS_dom"/>
</dbReference>
<feature type="region of interest" description="Disordered" evidence="9">
    <location>
        <begin position="1"/>
        <end position="45"/>
    </location>
</feature>
<evidence type="ECO:0000256" key="3">
    <source>
        <dbReference type="ARBA" id="ARBA00022448"/>
    </source>
</evidence>
<dbReference type="EMBL" id="QOUI01000001">
    <property type="protein sequence ID" value="RCK71250.1"/>
    <property type="molecule type" value="Genomic_DNA"/>
</dbReference>
<evidence type="ECO:0000256" key="1">
    <source>
        <dbReference type="ARBA" id="ARBA00004651"/>
    </source>
</evidence>
<keyword evidence="7 10" id="KW-1133">Transmembrane helix</keyword>
<dbReference type="Proteomes" id="UP000252770">
    <property type="component" value="Unassembled WGS sequence"/>
</dbReference>
<keyword evidence="6 10" id="KW-0812">Transmembrane</keyword>
<evidence type="ECO:0000256" key="6">
    <source>
        <dbReference type="ARBA" id="ARBA00022692"/>
    </source>
</evidence>
<feature type="transmembrane region" description="Helical" evidence="10">
    <location>
        <begin position="421"/>
        <end position="444"/>
    </location>
</feature>
<keyword evidence="13" id="KW-1185">Reference proteome</keyword>
<dbReference type="Pfam" id="PF07690">
    <property type="entry name" value="MFS_1"/>
    <property type="match status" value="1"/>
</dbReference>
<sequence length="520" mass="53633">MRSPAASCDGSGGAGVADGLDGVGRHEHEGTPSRGRTGPRPDRMPLRRWWSRVQIRGAVAPPRASGATVRHALDPADAASSPGAVVAVTATTRADAGRRSGSVLRMVVTDRFYLAAVASLFFAGVGLSVAMPQLSLFLVQELHTSLEVAGLFFLTQLGAPVLGWVVGAWSDRLTDRLWLFRLGAVVGLVGWVALALSTSAWMAFVLNLTVLGFSGATGSLIFAAVRDQLTHHPTGVDNRVMSTVRLGFSLGFMTGPVLGSVLGSALGLRASMLAAGVFTLLQVVPMLGLKVARATVAADPAPAPATGPGPATRPTRARLRRRRSGSTGLGPLLAFLGLGVLAMSGDTVKFAYLPIYMELQLGTPDWLRGLVISMQSVGMLFFIPLMGVLADRFGAHRLVVVNVLLGVLANLGFMLGGHELVLIAATLLNSAMWATLGGIGISVAQELYPTGVGMASSLYFSAMRFAAAIGGIAGGLGVGWFGVPGVFVVPAALCVVSAAGLAVQAVLTSRAARQGAPVTA</sequence>
<evidence type="ECO:0000256" key="10">
    <source>
        <dbReference type="SAM" id="Phobius"/>
    </source>
</evidence>
<dbReference type="SUPFAM" id="SSF103473">
    <property type="entry name" value="MFS general substrate transporter"/>
    <property type="match status" value="1"/>
</dbReference>
<proteinExistence type="inferred from homology"/>
<comment type="caution">
    <text evidence="12">The sequence shown here is derived from an EMBL/GenBank/DDBJ whole genome shotgun (WGS) entry which is preliminary data.</text>
</comment>
<evidence type="ECO:0000256" key="5">
    <source>
        <dbReference type="ARBA" id="ARBA00022597"/>
    </source>
</evidence>
<dbReference type="InterPro" id="IPR011701">
    <property type="entry name" value="MFS"/>
</dbReference>